<dbReference type="Pfam" id="PF08534">
    <property type="entry name" value="Redoxin"/>
    <property type="match status" value="1"/>
</dbReference>
<gene>
    <name evidence="5" type="ORF">E0I26_04685</name>
</gene>
<dbReference type="RefSeq" id="WP_131915338.1">
    <property type="nucleotide sequence ID" value="NZ_SMLG01000002.1"/>
</dbReference>
<dbReference type="Gene3D" id="3.40.30.10">
    <property type="entry name" value="Glutaredoxin"/>
    <property type="match status" value="1"/>
</dbReference>
<proteinExistence type="predicted"/>
<dbReference type="InterPro" id="IPR036249">
    <property type="entry name" value="Thioredoxin-like_sf"/>
</dbReference>
<dbReference type="InterPro" id="IPR013740">
    <property type="entry name" value="Redoxin"/>
</dbReference>
<dbReference type="EMBL" id="SMLG01000002">
    <property type="protein sequence ID" value="TDE45988.1"/>
    <property type="molecule type" value="Genomic_DNA"/>
</dbReference>
<evidence type="ECO:0000256" key="2">
    <source>
        <dbReference type="ARBA" id="ARBA00022748"/>
    </source>
</evidence>
<dbReference type="PANTHER" id="PTHR42852:SF17">
    <property type="entry name" value="THIOREDOXIN-LIKE PROTEIN HI_1115"/>
    <property type="match status" value="1"/>
</dbReference>
<dbReference type="GO" id="GO:0016491">
    <property type="term" value="F:oxidoreductase activity"/>
    <property type="evidence" value="ECO:0007669"/>
    <property type="project" value="InterPro"/>
</dbReference>
<keyword evidence="6" id="KW-1185">Reference proteome</keyword>
<evidence type="ECO:0000256" key="3">
    <source>
        <dbReference type="ARBA" id="ARBA00023284"/>
    </source>
</evidence>
<dbReference type="PROSITE" id="PS51352">
    <property type="entry name" value="THIOREDOXIN_2"/>
    <property type="match status" value="1"/>
</dbReference>
<reference evidence="5 6" key="1">
    <citation type="submission" date="2019-03" db="EMBL/GenBank/DDBJ databases">
        <title>Novel species of Flavobacterium.</title>
        <authorList>
            <person name="Liu Q."/>
            <person name="Xin Y.-H."/>
        </authorList>
    </citation>
    <scope>NUCLEOTIDE SEQUENCE [LARGE SCALE GENOMIC DNA]</scope>
    <source>
        <strain evidence="5 6">LB3P52</strain>
    </source>
</reference>
<evidence type="ECO:0000256" key="1">
    <source>
        <dbReference type="ARBA" id="ARBA00004196"/>
    </source>
</evidence>
<dbReference type="PANTHER" id="PTHR42852">
    <property type="entry name" value="THIOL:DISULFIDE INTERCHANGE PROTEIN DSBE"/>
    <property type="match status" value="1"/>
</dbReference>
<organism evidence="5 6">
    <name type="scientific">Flavobacterium rhamnosiphilum</name>
    <dbReference type="NCBI Taxonomy" id="2541724"/>
    <lineage>
        <taxon>Bacteria</taxon>
        <taxon>Pseudomonadati</taxon>
        <taxon>Bacteroidota</taxon>
        <taxon>Flavobacteriia</taxon>
        <taxon>Flavobacteriales</taxon>
        <taxon>Flavobacteriaceae</taxon>
        <taxon>Flavobacterium</taxon>
    </lineage>
</organism>
<dbReference type="InterPro" id="IPR050553">
    <property type="entry name" value="Thioredoxin_ResA/DsbE_sf"/>
</dbReference>
<protein>
    <submittedName>
        <fullName evidence="5">TlpA family protein disulfide reductase</fullName>
    </submittedName>
</protein>
<dbReference type="AlphaFoldDB" id="A0A4R5FAT2"/>
<comment type="caution">
    <text evidence="5">The sequence shown here is derived from an EMBL/GenBank/DDBJ whole genome shotgun (WGS) entry which is preliminary data.</text>
</comment>
<dbReference type="OrthoDB" id="9815205at2"/>
<keyword evidence="3" id="KW-0676">Redox-active center</keyword>
<name>A0A4R5FAT2_9FLAO</name>
<dbReference type="SUPFAM" id="SSF52833">
    <property type="entry name" value="Thioredoxin-like"/>
    <property type="match status" value="1"/>
</dbReference>
<evidence type="ECO:0000313" key="6">
    <source>
        <dbReference type="Proteomes" id="UP000294814"/>
    </source>
</evidence>
<keyword evidence="2" id="KW-0201">Cytochrome c-type biogenesis</keyword>
<evidence type="ECO:0000259" key="4">
    <source>
        <dbReference type="PROSITE" id="PS51352"/>
    </source>
</evidence>
<dbReference type="InterPro" id="IPR013766">
    <property type="entry name" value="Thioredoxin_domain"/>
</dbReference>
<dbReference type="PROSITE" id="PS00194">
    <property type="entry name" value="THIOREDOXIN_1"/>
    <property type="match status" value="1"/>
</dbReference>
<evidence type="ECO:0000313" key="5">
    <source>
        <dbReference type="EMBL" id="TDE45988.1"/>
    </source>
</evidence>
<dbReference type="Proteomes" id="UP000294814">
    <property type="component" value="Unassembled WGS sequence"/>
</dbReference>
<dbReference type="GO" id="GO:0030313">
    <property type="term" value="C:cell envelope"/>
    <property type="evidence" value="ECO:0007669"/>
    <property type="project" value="UniProtKB-SubCell"/>
</dbReference>
<dbReference type="CDD" id="cd02966">
    <property type="entry name" value="TlpA_like_family"/>
    <property type="match status" value="1"/>
</dbReference>
<accession>A0A4R5FAT2</accession>
<sequence length="171" mass="19864">MKKRIILVCLFMSLADIYGQDYQKSNVVSEGQQAPNFTIKLEKGKTINLASLKGKVVLLNFFATWCGPCMVEMPILQQEVWTKYKENKNFALMSFGRGHSAEEVNLFRDKKKFDFPIYADKDKSVYNLFATQYIPRNYLIDKNGIIVYTSIGYSPEEFEKMKEKINELLKN</sequence>
<feature type="domain" description="Thioredoxin" evidence="4">
    <location>
        <begin position="28"/>
        <end position="170"/>
    </location>
</feature>
<dbReference type="GO" id="GO:0017004">
    <property type="term" value="P:cytochrome complex assembly"/>
    <property type="evidence" value="ECO:0007669"/>
    <property type="project" value="UniProtKB-KW"/>
</dbReference>
<comment type="subcellular location">
    <subcellularLocation>
        <location evidence="1">Cell envelope</location>
    </subcellularLocation>
</comment>
<dbReference type="InterPro" id="IPR017937">
    <property type="entry name" value="Thioredoxin_CS"/>
</dbReference>